<accession>A0A844GS24</accession>
<evidence type="ECO:0000259" key="1">
    <source>
        <dbReference type="Pfam" id="PF00501"/>
    </source>
</evidence>
<dbReference type="InterPro" id="IPR000873">
    <property type="entry name" value="AMP-dep_synth/lig_dom"/>
</dbReference>
<protein>
    <submittedName>
        <fullName evidence="2">AMP-binding protein</fullName>
    </submittedName>
</protein>
<dbReference type="Gene3D" id="3.40.50.12780">
    <property type="entry name" value="N-terminal domain of ligase-like"/>
    <property type="match status" value="2"/>
</dbReference>
<proteinExistence type="predicted"/>
<dbReference type="PROSITE" id="PS00455">
    <property type="entry name" value="AMP_BINDING"/>
    <property type="match status" value="1"/>
</dbReference>
<gene>
    <name evidence="2" type="ORF">GGC33_02880</name>
</gene>
<dbReference type="CDD" id="cd17640">
    <property type="entry name" value="LC_FACS_like"/>
    <property type="match status" value="1"/>
</dbReference>
<dbReference type="Proteomes" id="UP000437131">
    <property type="component" value="Unassembled WGS sequence"/>
</dbReference>
<evidence type="ECO:0000313" key="3">
    <source>
        <dbReference type="Proteomes" id="UP000437131"/>
    </source>
</evidence>
<organism evidence="2 3">
    <name type="scientific">Cyanobacterium aponinum 0216</name>
    <dbReference type="NCBI Taxonomy" id="2676140"/>
    <lineage>
        <taxon>Bacteria</taxon>
        <taxon>Bacillati</taxon>
        <taxon>Cyanobacteriota</taxon>
        <taxon>Cyanophyceae</taxon>
        <taxon>Oscillatoriophycideae</taxon>
        <taxon>Chroococcales</taxon>
        <taxon>Geminocystaceae</taxon>
        <taxon>Cyanobacterium</taxon>
    </lineage>
</organism>
<comment type="caution">
    <text evidence="2">The sequence shown here is derived from an EMBL/GenBank/DDBJ whole genome shotgun (WGS) entry which is preliminary data.</text>
</comment>
<dbReference type="PANTHER" id="PTHR43813">
    <property type="entry name" value="ACYL-ACTIVATING ENZYME 16, CHLOROPLASTIC-RELATED"/>
    <property type="match status" value="1"/>
</dbReference>
<feature type="domain" description="AMP-dependent synthetase/ligase" evidence="1">
    <location>
        <begin position="30"/>
        <end position="456"/>
    </location>
</feature>
<dbReference type="Pfam" id="PF23562">
    <property type="entry name" value="AMP-binding_C_3"/>
    <property type="match status" value="1"/>
</dbReference>
<dbReference type="RefSeq" id="WP_155082732.1">
    <property type="nucleotide sequence ID" value="NZ_WMIA01000002.1"/>
</dbReference>
<dbReference type="Pfam" id="PF00501">
    <property type="entry name" value="AMP-binding"/>
    <property type="match status" value="1"/>
</dbReference>
<dbReference type="GO" id="GO:0008922">
    <property type="term" value="F:long-chain fatty acid [acyl-carrier-protein] ligase activity"/>
    <property type="evidence" value="ECO:0007669"/>
    <property type="project" value="TreeGrafter"/>
</dbReference>
<evidence type="ECO:0000313" key="2">
    <source>
        <dbReference type="EMBL" id="MTF37871.1"/>
    </source>
</evidence>
<sequence length="642" mass="72207">MTMNKNVTPDYFSLNSLGEMWDLLPSYCGDIIALSDPHSEPEVRLTYEDVAKTIKQFASALQSLEIKSGEKIALFADNSPRWLIADQGIIINGCADAVRSPLADREELLYILEHSDSSVLVIQDVASLEKLRPELDDFSLKFVVLLSDEEVNRDYPHTIYNFSQFLQLGAQRPFIFVPVEKDALATLIYTSGTTGKPKGVMLSHRNLLHQVCHLDVILQPKKGDRILSILPSWHSYERAAEYFLLSRGTTLIYTNIRYFKQDLKKIKPHHMIGVPRLWESIYEGVQKQFRDGSKTQQKLVNFFLATSEKYIKAKRMKNGLDLEHLSPSGGEKLTAKITSTLLFPLHKLGDKLVYTKVREGVGGCIQTWVSGGGSLAKHIDNFFQIVGIPLIVGYGLTETSPVTNARRISRNIVGASGQPIPETEIKIVNPETRETLPQGEKGLVFIRGTQVMQGYYKNPEATAKAIDEEGWFDSGDLGWVTPDNDLVITGRAKDTIVLSNGENIEPQPLEDACVRSPYIDQIMVVGQDQKYLGALIVPNLEALQKWGEEQNRILNLPSVGANRAEIEKSDLYSSGVLSLYKQELAREVKNRPGYRIDDRISVFELILEPFSIDNGMMTQTLKIKRPVITNHYQDMINSMFTK</sequence>
<name>A0A844GS24_9CHRO</name>
<dbReference type="GO" id="GO:0030497">
    <property type="term" value="P:fatty acid elongation"/>
    <property type="evidence" value="ECO:0007669"/>
    <property type="project" value="TreeGrafter"/>
</dbReference>
<dbReference type="PANTHER" id="PTHR43813:SF1">
    <property type="entry name" value="ACYL-ACTIVATING ENZYME 16, CHLOROPLASTIC-RELATED"/>
    <property type="match status" value="1"/>
</dbReference>
<dbReference type="AlphaFoldDB" id="A0A844GS24"/>
<dbReference type="EMBL" id="WMIA01000002">
    <property type="protein sequence ID" value="MTF37871.1"/>
    <property type="molecule type" value="Genomic_DNA"/>
</dbReference>
<dbReference type="SUPFAM" id="SSF56801">
    <property type="entry name" value="Acetyl-CoA synthetase-like"/>
    <property type="match status" value="1"/>
</dbReference>
<dbReference type="InterPro" id="IPR020845">
    <property type="entry name" value="AMP-binding_CS"/>
</dbReference>
<reference evidence="2 3" key="1">
    <citation type="submission" date="2019-11" db="EMBL/GenBank/DDBJ databases">
        <title>Isolation of a new High Light Tolerant Cyanobacteria.</title>
        <authorList>
            <person name="Dobson Z."/>
            <person name="Vaughn N."/>
            <person name="Vaughn M."/>
            <person name="Fromme P."/>
            <person name="Mazor Y."/>
        </authorList>
    </citation>
    <scope>NUCLEOTIDE SEQUENCE [LARGE SCALE GENOMIC DNA]</scope>
    <source>
        <strain evidence="2 3">0216</strain>
    </source>
</reference>
<dbReference type="InterPro" id="IPR042099">
    <property type="entry name" value="ANL_N_sf"/>
</dbReference>
<dbReference type="InterPro" id="IPR052987">
    <property type="entry name" value="Chloroplast_AMP-bd_Enzymes"/>
</dbReference>